<name>A0ABR4F9D6_9PEZI</name>
<comment type="caution">
    <text evidence="2">The sequence shown here is derived from an EMBL/GenBank/DDBJ whole genome shotgun (WGS) entry which is preliminary data.</text>
</comment>
<evidence type="ECO:0008006" key="4">
    <source>
        <dbReference type="Google" id="ProtNLM"/>
    </source>
</evidence>
<gene>
    <name evidence="2" type="ORF">FJTKL_13928</name>
</gene>
<dbReference type="EMBL" id="JBAWTH010000007">
    <property type="protein sequence ID" value="KAL2291312.1"/>
    <property type="molecule type" value="Genomic_DNA"/>
</dbReference>
<feature type="compositionally biased region" description="Acidic residues" evidence="1">
    <location>
        <begin position="141"/>
        <end position="153"/>
    </location>
</feature>
<protein>
    <recommendedName>
        <fullName evidence="4">SET domain-containing protein</fullName>
    </recommendedName>
</protein>
<sequence>MPGLRSVNWELCDNEKRDVALRKYLRSDFAEALESLPPSLHSFYLLYDRRPPMNHSHRPPSILDETDQHEDKLSIALRKLSQRLHTFELIADVGPEIFWPPETERREDNDQPRWPSMGRYSIGLGPIAPSGEWRFQRPTDASDDEDDDDDEGSIDSMQAYEASIAAPGDDREDPFREELDGDAAGQLLLAAARAATCMPNLFGISFTLSPAVRGDKLSVFYTDGDQWRCGCGGAVCRVSSCVPPRRGGPAALEGGGEGKCWCGA</sequence>
<organism evidence="2 3">
    <name type="scientific">Diaporthe vaccinii</name>
    <dbReference type="NCBI Taxonomy" id="105482"/>
    <lineage>
        <taxon>Eukaryota</taxon>
        <taxon>Fungi</taxon>
        <taxon>Dikarya</taxon>
        <taxon>Ascomycota</taxon>
        <taxon>Pezizomycotina</taxon>
        <taxon>Sordariomycetes</taxon>
        <taxon>Sordariomycetidae</taxon>
        <taxon>Diaporthales</taxon>
        <taxon>Diaporthaceae</taxon>
        <taxon>Diaporthe</taxon>
        <taxon>Diaporthe eres species complex</taxon>
    </lineage>
</organism>
<evidence type="ECO:0000256" key="1">
    <source>
        <dbReference type="SAM" id="MobiDB-lite"/>
    </source>
</evidence>
<feature type="region of interest" description="Disordered" evidence="1">
    <location>
        <begin position="125"/>
        <end position="153"/>
    </location>
</feature>
<proteinExistence type="predicted"/>
<keyword evidence="3" id="KW-1185">Reference proteome</keyword>
<accession>A0ABR4F9D6</accession>
<evidence type="ECO:0000313" key="2">
    <source>
        <dbReference type="EMBL" id="KAL2291312.1"/>
    </source>
</evidence>
<reference evidence="2 3" key="1">
    <citation type="submission" date="2024-03" db="EMBL/GenBank/DDBJ databases">
        <title>A high-quality draft genome sequence of Diaporthe vaccinii, a causative agent of upright dieback and viscid rot disease in cranberry plants.</title>
        <authorList>
            <person name="Sarrasin M."/>
            <person name="Lang B.F."/>
            <person name="Burger G."/>
        </authorList>
    </citation>
    <scope>NUCLEOTIDE SEQUENCE [LARGE SCALE GENOMIC DNA]</scope>
    <source>
        <strain evidence="2 3">IS7</strain>
    </source>
</reference>
<dbReference type="Proteomes" id="UP001600888">
    <property type="component" value="Unassembled WGS sequence"/>
</dbReference>
<evidence type="ECO:0000313" key="3">
    <source>
        <dbReference type="Proteomes" id="UP001600888"/>
    </source>
</evidence>